<reference evidence="1" key="1">
    <citation type="submission" date="2016-02" db="EMBL/GenBank/DDBJ databases">
        <title>Halorhodospira halochloris DSM-1059 complete genome, version 2.</title>
        <authorList>
            <person name="Tsukatani Y."/>
        </authorList>
    </citation>
    <scope>NUCLEOTIDE SEQUENCE</scope>
    <source>
        <strain evidence="1">DSM 1059</strain>
    </source>
</reference>
<evidence type="ECO:0000313" key="1">
    <source>
        <dbReference type="EMBL" id="BBE11136.1"/>
    </source>
</evidence>
<evidence type="ECO:0000313" key="2">
    <source>
        <dbReference type="Proteomes" id="UP000218890"/>
    </source>
</evidence>
<keyword evidence="2" id="KW-1185">Reference proteome</keyword>
<dbReference type="KEGG" id="hhk:HH1059_19680"/>
<name>A0A2Z6EZT4_HALHR</name>
<dbReference type="AlphaFoldDB" id="A0A2Z6EZT4"/>
<accession>A0A2Z6EZT4</accession>
<dbReference type="Proteomes" id="UP000218890">
    <property type="component" value="Chromosome"/>
</dbReference>
<proteinExistence type="predicted"/>
<organism evidence="1 2">
    <name type="scientific">Halorhodospira halochloris</name>
    <name type="common">Ectothiorhodospira halochloris</name>
    <dbReference type="NCBI Taxonomy" id="1052"/>
    <lineage>
        <taxon>Bacteria</taxon>
        <taxon>Pseudomonadati</taxon>
        <taxon>Pseudomonadota</taxon>
        <taxon>Gammaproteobacteria</taxon>
        <taxon>Chromatiales</taxon>
        <taxon>Ectothiorhodospiraceae</taxon>
        <taxon>Halorhodospira</taxon>
    </lineage>
</organism>
<dbReference type="EMBL" id="AP017372">
    <property type="protein sequence ID" value="BBE11136.1"/>
    <property type="molecule type" value="Genomic_DNA"/>
</dbReference>
<sequence>MIAAIATVASNAQLLPAASPCARRVGVIKTLGEAKPSMQSARVVIEPGPGLDPYPYPYP</sequence>
<protein>
    <submittedName>
        <fullName evidence="1">Uncharacterized protein</fullName>
    </submittedName>
</protein>
<gene>
    <name evidence="1" type="ORF">HH1059_19680</name>
</gene>